<evidence type="ECO:0000256" key="1">
    <source>
        <dbReference type="SAM" id="MobiDB-lite"/>
    </source>
</evidence>
<dbReference type="Proteomes" id="UP001163046">
    <property type="component" value="Unassembled WGS sequence"/>
</dbReference>
<feature type="region of interest" description="Disordered" evidence="1">
    <location>
        <begin position="106"/>
        <end position="128"/>
    </location>
</feature>
<accession>A0A9X0D7N1</accession>
<dbReference type="OrthoDB" id="5957937at2759"/>
<sequence length="128" mass="14804">MADDQNKHDNLRQFVSDECTAQAAERSDANTEDAMLDAERMNNFYQRALNESERMSKEVTKSHVQRSELHKELGADMFESWTQDHAQQVLSSERYELWSNEEEKAKKALQQLENTSTCDDESSDDASH</sequence>
<keyword evidence="3" id="KW-1185">Reference proteome</keyword>
<proteinExistence type="predicted"/>
<gene>
    <name evidence="2" type="ORF">OS493_025675</name>
</gene>
<organism evidence="2 3">
    <name type="scientific">Desmophyllum pertusum</name>
    <dbReference type="NCBI Taxonomy" id="174260"/>
    <lineage>
        <taxon>Eukaryota</taxon>
        <taxon>Metazoa</taxon>
        <taxon>Cnidaria</taxon>
        <taxon>Anthozoa</taxon>
        <taxon>Hexacorallia</taxon>
        <taxon>Scleractinia</taxon>
        <taxon>Caryophylliina</taxon>
        <taxon>Caryophylliidae</taxon>
        <taxon>Desmophyllum</taxon>
    </lineage>
</organism>
<name>A0A9X0D7N1_9CNID</name>
<comment type="caution">
    <text evidence="2">The sequence shown here is derived from an EMBL/GenBank/DDBJ whole genome shotgun (WGS) entry which is preliminary data.</text>
</comment>
<dbReference type="EMBL" id="MU825417">
    <property type="protein sequence ID" value="KAJ7390417.1"/>
    <property type="molecule type" value="Genomic_DNA"/>
</dbReference>
<evidence type="ECO:0000313" key="2">
    <source>
        <dbReference type="EMBL" id="KAJ7390417.1"/>
    </source>
</evidence>
<feature type="compositionally biased region" description="Acidic residues" evidence="1">
    <location>
        <begin position="118"/>
        <end position="128"/>
    </location>
</feature>
<evidence type="ECO:0000313" key="3">
    <source>
        <dbReference type="Proteomes" id="UP001163046"/>
    </source>
</evidence>
<reference evidence="2" key="1">
    <citation type="submission" date="2023-01" db="EMBL/GenBank/DDBJ databases">
        <title>Genome assembly of the deep-sea coral Lophelia pertusa.</title>
        <authorList>
            <person name="Herrera S."/>
            <person name="Cordes E."/>
        </authorList>
    </citation>
    <scope>NUCLEOTIDE SEQUENCE</scope>
    <source>
        <strain evidence="2">USNM1676648</strain>
        <tissue evidence="2">Polyp</tissue>
    </source>
</reference>
<dbReference type="AlphaFoldDB" id="A0A9X0D7N1"/>
<protein>
    <submittedName>
        <fullName evidence="2">Uncharacterized protein</fullName>
    </submittedName>
</protein>